<dbReference type="InterPro" id="IPR046455">
    <property type="entry name" value="Sec7/BIG1-like_C"/>
</dbReference>
<feature type="compositionally biased region" description="Basic and acidic residues" evidence="1">
    <location>
        <begin position="116"/>
        <end position="129"/>
    </location>
</feature>
<keyword evidence="4" id="KW-1185">Reference proteome</keyword>
<feature type="non-terminal residue" evidence="3">
    <location>
        <position position="390"/>
    </location>
</feature>
<dbReference type="EMBL" id="CAJVPJ010003246">
    <property type="protein sequence ID" value="CAG8637402.1"/>
    <property type="molecule type" value="Genomic_DNA"/>
</dbReference>
<dbReference type="Proteomes" id="UP000789572">
    <property type="component" value="Unassembled WGS sequence"/>
</dbReference>
<feature type="domain" description="Sec7/BIG1-like C-terminal" evidence="2">
    <location>
        <begin position="201"/>
        <end position="378"/>
    </location>
</feature>
<evidence type="ECO:0000313" key="3">
    <source>
        <dbReference type="EMBL" id="CAG8637402.1"/>
    </source>
</evidence>
<sequence>EDMSVWLSTTMIQALRNLVDLFTYYFETLGNMIEGMFDLLGSCLCQENDTLAKIGSSCLQQLIEDNINKLNYNHWRKLSKMFARLFKSTTPYKLLDDAHHYRNAAKEVAEQIARQEIESKDGNDNKDDNDNINDDENGKERERIKSSDESEPSNGRSSVTETDVEATTTHEVLLRKQNVKIELSEERKEEFNDIIVKCIHQIVLIDTVKELIGKDAVFEAMPVDQILVIAECLHTSHLFARKFNARMDVRVALWRIGFMNQLPNLLKQETISAVYYFEFLTKLQKDGDDRLLSKKDEVKNKLVSFISHILKQFSTMEPDNQNKNVIAWSPVVTSVLEAYIDLGDNDFRHYLSEIYPDAINLLSREISSDVRMALHNFLLRTGLLYNIVQG</sequence>
<gene>
    <name evidence="3" type="ORF">POCULU_LOCUS9234</name>
</gene>
<dbReference type="OrthoDB" id="18431at2759"/>
<dbReference type="InterPro" id="IPR016024">
    <property type="entry name" value="ARM-type_fold"/>
</dbReference>
<feature type="region of interest" description="Disordered" evidence="1">
    <location>
        <begin position="116"/>
        <end position="167"/>
    </location>
</feature>
<dbReference type="SUPFAM" id="SSF48371">
    <property type="entry name" value="ARM repeat"/>
    <property type="match status" value="1"/>
</dbReference>
<proteinExistence type="predicted"/>
<dbReference type="Pfam" id="PF20252">
    <property type="entry name" value="BIG2_C"/>
    <property type="match status" value="1"/>
</dbReference>
<reference evidence="3" key="1">
    <citation type="submission" date="2021-06" db="EMBL/GenBank/DDBJ databases">
        <authorList>
            <person name="Kallberg Y."/>
            <person name="Tangrot J."/>
            <person name="Rosling A."/>
        </authorList>
    </citation>
    <scope>NUCLEOTIDE SEQUENCE</scope>
    <source>
        <strain evidence="3">IA702</strain>
    </source>
</reference>
<name>A0A9N9DIF4_9GLOM</name>
<comment type="caution">
    <text evidence="3">The sequence shown here is derived from an EMBL/GenBank/DDBJ whole genome shotgun (WGS) entry which is preliminary data.</text>
</comment>
<evidence type="ECO:0000313" key="4">
    <source>
        <dbReference type="Proteomes" id="UP000789572"/>
    </source>
</evidence>
<evidence type="ECO:0000256" key="1">
    <source>
        <dbReference type="SAM" id="MobiDB-lite"/>
    </source>
</evidence>
<evidence type="ECO:0000259" key="2">
    <source>
        <dbReference type="Pfam" id="PF20252"/>
    </source>
</evidence>
<accession>A0A9N9DIF4</accession>
<protein>
    <submittedName>
        <fullName evidence="3">9875_t:CDS:1</fullName>
    </submittedName>
</protein>
<feature type="compositionally biased region" description="Basic and acidic residues" evidence="1">
    <location>
        <begin position="136"/>
        <end position="148"/>
    </location>
</feature>
<feature type="compositionally biased region" description="Polar residues" evidence="1">
    <location>
        <begin position="152"/>
        <end position="167"/>
    </location>
</feature>
<organism evidence="3 4">
    <name type="scientific">Paraglomus occultum</name>
    <dbReference type="NCBI Taxonomy" id="144539"/>
    <lineage>
        <taxon>Eukaryota</taxon>
        <taxon>Fungi</taxon>
        <taxon>Fungi incertae sedis</taxon>
        <taxon>Mucoromycota</taxon>
        <taxon>Glomeromycotina</taxon>
        <taxon>Glomeromycetes</taxon>
        <taxon>Paraglomerales</taxon>
        <taxon>Paraglomeraceae</taxon>
        <taxon>Paraglomus</taxon>
    </lineage>
</organism>
<dbReference type="AlphaFoldDB" id="A0A9N9DIF4"/>